<dbReference type="InterPro" id="IPR050624">
    <property type="entry name" value="HTH-type_Tx_Regulator"/>
</dbReference>
<keyword evidence="5" id="KW-1185">Reference proteome</keyword>
<dbReference type="InterPro" id="IPR001647">
    <property type="entry name" value="HTH_TetR"/>
</dbReference>
<keyword evidence="1 2" id="KW-0238">DNA-binding</keyword>
<dbReference type="InterPro" id="IPR009057">
    <property type="entry name" value="Homeodomain-like_sf"/>
</dbReference>
<dbReference type="PRINTS" id="PR00455">
    <property type="entry name" value="HTHTETR"/>
</dbReference>
<dbReference type="RefSeq" id="WP_076109389.1">
    <property type="nucleotide sequence ID" value="NZ_MPTB01000003.1"/>
</dbReference>
<dbReference type="InterPro" id="IPR036271">
    <property type="entry name" value="Tet_transcr_reg_TetR-rel_C_sf"/>
</dbReference>
<feature type="domain" description="HTH tetR-type" evidence="3">
    <location>
        <begin position="2"/>
        <end position="62"/>
    </location>
</feature>
<dbReference type="PANTHER" id="PTHR43479">
    <property type="entry name" value="ACREF/ENVCD OPERON REPRESSOR-RELATED"/>
    <property type="match status" value="1"/>
</dbReference>
<name>A0ABX3HRB1_PAEBO</name>
<feature type="DNA-binding region" description="H-T-H motif" evidence="2">
    <location>
        <begin position="25"/>
        <end position="44"/>
    </location>
</feature>
<dbReference type="SUPFAM" id="SSF48498">
    <property type="entry name" value="Tetracyclin repressor-like, C-terminal domain"/>
    <property type="match status" value="1"/>
</dbReference>
<reference evidence="4 5" key="1">
    <citation type="submission" date="2016-10" db="EMBL/GenBank/DDBJ databases">
        <title>Paenibacillus species isolates.</title>
        <authorList>
            <person name="Beno S.M."/>
        </authorList>
    </citation>
    <scope>NUCLEOTIDE SEQUENCE [LARGE SCALE GENOMIC DNA]</scope>
    <source>
        <strain evidence="4 5">FSL H7-0744</strain>
    </source>
</reference>
<dbReference type="Proteomes" id="UP000187412">
    <property type="component" value="Unassembled WGS sequence"/>
</dbReference>
<dbReference type="EMBL" id="MPTB01000003">
    <property type="protein sequence ID" value="OMD52536.1"/>
    <property type="molecule type" value="Genomic_DNA"/>
</dbReference>
<evidence type="ECO:0000259" key="3">
    <source>
        <dbReference type="PROSITE" id="PS50977"/>
    </source>
</evidence>
<comment type="caution">
    <text evidence="4">The sequence shown here is derived from an EMBL/GenBank/DDBJ whole genome shotgun (WGS) entry which is preliminary data.</text>
</comment>
<dbReference type="Gene3D" id="1.10.357.10">
    <property type="entry name" value="Tetracycline Repressor, domain 2"/>
    <property type="match status" value="1"/>
</dbReference>
<dbReference type="SUPFAM" id="SSF46689">
    <property type="entry name" value="Homeodomain-like"/>
    <property type="match status" value="1"/>
</dbReference>
<gene>
    <name evidence="4" type="ORF">BSK56_03795</name>
</gene>
<evidence type="ECO:0000256" key="2">
    <source>
        <dbReference type="PROSITE-ProRule" id="PRU00335"/>
    </source>
</evidence>
<dbReference type="Pfam" id="PF00440">
    <property type="entry name" value="TetR_N"/>
    <property type="match status" value="1"/>
</dbReference>
<dbReference type="PANTHER" id="PTHR43479:SF11">
    <property type="entry name" value="ACREF_ENVCD OPERON REPRESSOR-RELATED"/>
    <property type="match status" value="1"/>
</dbReference>
<evidence type="ECO:0000313" key="4">
    <source>
        <dbReference type="EMBL" id="OMD52536.1"/>
    </source>
</evidence>
<dbReference type="PROSITE" id="PS50977">
    <property type="entry name" value="HTH_TETR_2"/>
    <property type="match status" value="1"/>
</dbReference>
<evidence type="ECO:0000256" key="1">
    <source>
        <dbReference type="ARBA" id="ARBA00023125"/>
    </source>
</evidence>
<proteinExistence type="predicted"/>
<accession>A0ABX3HRB1</accession>
<evidence type="ECO:0000313" key="5">
    <source>
        <dbReference type="Proteomes" id="UP000187412"/>
    </source>
</evidence>
<sequence>MEDKKTEIFNNGKAIFSTKGFKQTNVSDITKAAGIAVGTFYNYFSSKEKLFLEIFLEENVKLKKSIMKSIDLNEEPLPLIKKLIALNINGMNSNPILKEWFNKDVFFKIEQQYREENGVEQVDFLYDSFAELFRSWQAEGKIRNDLDVELIMAFFTGIIIIDTHKDEIGIQHFPQIMDYMAEFVMKGLTDHPQAKPM</sequence>
<organism evidence="4 5">
    <name type="scientific">Paenibacillus borealis</name>
    <dbReference type="NCBI Taxonomy" id="160799"/>
    <lineage>
        <taxon>Bacteria</taxon>
        <taxon>Bacillati</taxon>
        <taxon>Bacillota</taxon>
        <taxon>Bacilli</taxon>
        <taxon>Bacillales</taxon>
        <taxon>Paenibacillaceae</taxon>
        <taxon>Paenibacillus</taxon>
    </lineage>
</organism>
<protein>
    <submittedName>
        <fullName evidence="4">TetR family transcriptional regulator</fullName>
    </submittedName>
</protein>